<name>A0A8J2IX61_FUSEQ</name>
<proteinExistence type="predicted"/>
<protein>
    <submittedName>
        <fullName evidence="1">Uncharacterized protein</fullName>
    </submittedName>
</protein>
<gene>
    <name evidence="1" type="ORF">FEQUK3_LOCUS10628</name>
</gene>
<evidence type="ECO:0000313" key="2">
    <source>
        <dbReference type="Proteomes" id="UP000693738"/>
    </source>
</evidence>
<evidence type="ECO:0000313" key="1">
    <source>
        <dbReference type="EMBL" id="CAG7564912.1"/>
    </source>
</evidence>
<dbReference type="Proteomes" id="UP000693738">
    <property type="component" value="Unassembled WGS sequence"/>
</dbReference>
<organism evidence="1 2">
    <name type="scientific">Fusarium equiseti</name>
    <name type="common">Fusarium scirpi</name>
    <dbReference type="NCBI Taxonomy" id="61235"/>
    <lineage>
        <taxon>Eukaryota</taxon>
        <taxon>Fungi</taxon>
        <taxon>Dikarya</taxon>
        <taxon>Ascomycota</taxon>
        <taxon>Pezizomycotina</taxon>
        <taxon>Sordariomycetes</taxon>
        <taxon>Hypocreomycetidae</taxon>
        <taxon>Hypocreales</taxon>
        <taxon>Nectriaceae</taxon>
        <taxon>Fusarium</taxon>
        <taxon>Fusarium incarnatum-equiseti species complex</taxon>
    </lineage>
</organism>
<sequence>MTSRKVTVAHGHNPGQEAIYETIGLPTTFTNNEMNSLIRSAGYKELGPEPPQELLPQLVKGHRRRLIRKLPDQTIIALALLELLCIASSTPPILDLYAKDNKGLREVIGCYKWTIYLKNKFYAKDNKALWEVIECYERTMLKKDQEILDLSVELDSWKMDCELDSWKTT</sequence>
<reference evidence="1" key="1">
    <citation type="submission" date="2021-05" db="EMBL/GenBank/DDBJ databases">
        <authorList>
            <person name="Khan N."/>
        </authorList>
    </citation>
    <scope>NUCLEOTIDE SEQUENCE</scope>
</reference>
<accession>A0A8J2IX61</accession>
<dbReference type="AlphaFoldDB" id="A0A8J2IX61"/>
<comment type="caution">
    <text evidence="1">The sequence shown here is derived from an EMBL/GenBank/DDBJ whole genome shotgun (WGS) entry which is preliminary data.</text>
</comment>
<dbReference type="EMBL" id="CAJSTJ010000173">
    <property type="protein sequence ID" value="CAG7564912.1"/>
    <property type="molecule type" value="Genomic_DNA"/>
</dbReference>